<sequence>MMGDVLTFELVRPYFDFVPSAQYAELILDGTYHKHDEEISSSCEIVRLIVFILLKGKVKSKNV</sequence>
<reference evidence="1 2" key="1">
    <citation type="submission" date="2017-09" db="EMBL/GenBank/DDBJ databases">
        <title>Bacterial strain isolated from the female urinary microbiota.</title>
        <authorList>
            <person name="Thomas-White K."/>
            <person name="Kumar N."/>
            <person name="Forster S."/>
            <person name="Putonti C."/>
            <person name="Lawley T."/>
            <person name="Wolfe A.J."/>
        </authorList>
    </citation>
    <scope>NUCLEOTIDE SEQUENCE [LARGE SCALE GENOMIC DNA]</scope>
    <source>
        <strain evidence="1 2">UMB0536</strain>
    </source>
</reference>
<gene>
    <name evidence="1" type="ORF">CJ231_00140</name>
</gene>
<evidence type="ECO:0000313" key="1">
    <source>
        <dbReference type="EMBL" id="PMC25266.1"/>
    </source>
</evidence>
<dbReference type="Proteomes" id="UP000235564">
    <property type="component" value="Unassembled WGS sequence"/>
</dbReference>
<organism evidence="1 2">
    <name type="scientific">Hoylesella buccalis</name>
    <dbReference type="NCBI Taxonomy" id="28127"/>
    <lineage>
        <taxon>Bacteria</taxon>
        <taxon>Pseudomonadati</taxon>
        <taxon>Bacteroidota</taxon>
        <taxon>Bacteroidia</taxon>
        <taxon>Bacteroidales</taxon>
        <taxon>Prevotellaceae</taxon>
        <taxon>Hoylesella</taxon>
    </lineage>
</organism>
<dbReference type="EMBL" id="PNGJ01000001">
    <property type="protein sequence ID" value="PMC25266.1"/>
    <property type="molecule type" value="Genomic_DNA"/>
</dbReference>
<proteinExistence type="predicted"/>
<evidence type="ECO:0000313" key="2">
    <source>
        <dbReference type="Proteomes" id="UP000235564"/>
    </source>
</evidence>
<accession>A0A2N6QT85</accession>
<dbReference type="AlphaFoldDB" id="A0A2N6QT85"/>
<comment type="caution">
    <text evidence="1">The sequence shown here is derived from an EMBL/GenBank/DDBJ whole genome shotgun (WGS) entry which is preliminary data.</text>
</comment>
<name>A0A2N6QT85_9BACT</name>
<protein>
    <submittedName>
        <fullName evidence="1">Uncharacterized protein</fullName>
    </submittedName>
</protein>